<feature type="transmembrane region" description="Helical" evidence="1">
    <location>
        <begin position="196"/>
        <end position="217"/>
    </location>
</feature>
<keyword evidence="1" id="KW-1133">Transmembrane helix</keyword>
<protein>
    <recommendedName>
        <fullName evidence="4">Conjugal transfer protein TraX</fullName>
    </recommendedName>
</protein>
<feature type="transmembrane region" description="Helical" evidence="1">
    <location>
        <begin position="229"/>
        <end position="250"/>
    </location>
</feature>
<feature type="transmembrane region" description="Helical" evidence="1">
    <location>
        <begin position="12"/>
        <end position="31"/>
    </location>
</feature>
<feature type="transmembrane region" description="Helical" evidence="1">
    <location>
        <begin position="135"/>
        <end position="159"/>
    </location>
</feature>
<evidence type="ECO:0000256" key="1">
    <source>
        <dbReference type="SAM" id="Phobius"/>
    </source>
</evidence>
<feature type="transmembrane region" description="Helical" evidence="1">
    <location>
        <begin position="69"/>
        <end position="87"/>
    </location>
</feature>
<evidence type="ECO:0008006" key="4">
    <source>
        <dbReference type="Google" id="ProtNLM"/>
    </source>
</evidence>
<accession>A0A9D1T516</accession>
<comment type="caution">
    <text evidence="2">The sequence shown here is derived from an EMBL/GenBank/DDBJ whole genome shotgun (WGS) entry which is preliminary data.</text>
</comment>
<reference evidence="2" key="2">
    <citation type="journal article" date="2021" name="PeerJ">
        <title>Extensive microbial diversity within the chicken gut microbiome revealed by metagenomics and culture.</title>
        <authorList>
            <person name="Gilroy R."/>
            <person name="Ravi A."/>
            <person name="Getino M."/>
            <person name="Pursley I."/>
            <person name="Horton D.L."/>
            <person name="Alikhan N.F."/>
            <person name="Baker D."/>
            <person name="Gharbi K."/>
            <person name="Hall N."/>
            <person name="Watson M."/>
            <person name="Adriaenssens E.M."/>
            <person name="Foster-Nyarko E."/>
            <person name="Jarju S."/>
            <person name="Secka A."/>
            <person name="Antonio M."/>
            <person name="Oren A."/>
            <person name="Chaudhuri R.R."/>
            <person name="La Ragione R."/>
            <person name="Hildebrand F."/>
            <person name="Pallen M.J."/>
        </authorList>
    </citation>
    <scope>NUCLEOTIDE SEQUENCE</scope>
    <source>
        <strain evidence="2">1370</strain>
    </source>
</reference>
<sequence length="251" mass="28648">MKNGIAFLNRAQLKYIVAIAMVLDHVAWMFVPLMSVEGQLLHLVGRLTAPTMAFFIAEGYHYTKSFEKYALRLGLFALISWPAFVFYEFQQFIISFSDGWVSVIWQQSVIFTFLLGLLAIRLWDEKSLGVLTRVLGVGALCVISLLGDWPVAGVLWCLVFHIFRESPFKKWTAFCIVGAAEVVLITIYTMSYGMPWQSQLCQLGIFAVPILIGVFYNGKPGGRGAFSKWFFYIFYPLHIVIIAIIFRVMYY</sequence>
<dbReference type="InterPro" id="IPR008875">
    <property type="entry name" value="TraX"/>
</dbReference>
<dbReference type="Pfam" id="PF05857">
    <property type="entry name" value="TraX"/>
    <property type="match status" value="1"/>
</dbReference>
<feature type="transmembrane region" description="Helical" evidence="1">
    <location>
        <begin position="99"/>
        <end position="123"/>
    </location>
</feature>
<feature type="transmembrane region" description="Helical" evidence="1">
    <location>
        <begin position="43"/>
        <end position="63"/>
    </location>
</feature>
<gene>
    <name evidence="2" type="ORF">IAD28_06510</name>
</gene>
<proteinExistence type="predicted"/>
<feature type="transmembrane region" description="Helical" evidence="1">
    <location>
        <begin position="171"/>
        <end position="190"/>
    </location>
</feature>
<keyword evidence="1" id="KW-0812">Transmembrane</keyword>
<name>A0A9D1T516_9FIRM</name>
<organism evidence="2 3">
    <name type="scientific">Candidatus Faeciplasma avium</name>
    <dbReference type="NCBI Taxonomy" id="2840798"/>
    <lineage>
        <taxon>Bacteria</taxon>
        <taxon>Bacillati</taxon>
        <taxon>Bacillota</taxon>
        <taxon>Clostridia</taxon>
        <taxon>Eubacteriales</taxon>
        <taxon>Oscillospiraceae</taxon>
        <taxon>Oscillospiraceae incertae sedis</taxon>
        <taxon>Candidatus Faeciplasma</taxon>
    </lineage>
</organism>
<keyword evidence="1" id="KW-0472">Membrane</keyword>
<dbReference type="AlphaFoldDB" id="A0A9D1T516"/>
<evidence type="ECO:0000313" key="2">
    <source>
        <dbReference type="EMBL" id="HIV11324.1"/>
    </source>
</evidence>
<dbReference type="Proteomes" id="UP000823960">
    <property type="component" value="Unassembled WGS sequence"/>
</dbReference>
<evidence type="ECO:0000313" key="3">
    <source>
        <dbReference type="Proteomes" id="UP000823960"/>
    </source>
</evidence>
<reference evidence="2" key="1">
    <citation type="submission" date="2020-10" db="EMBL/GenBank/DDBJ databases">
        <authorList>
            <person name="Gilroy R."/>
        </authorList>
    </citation>
    <scope>NUCLEOTIDE SEQUENCE</scope>
    <source>
        <strain evidence="2">1370</strain>
    </source>
</reference>
<dbReference type="EMBL" id="DVOL01000093">
    <property type="protein sequence ID" value="HIV11324.1"/>
    <property type="molecule type" value="Genomic_DNA"/>
</dbReference>